<accession>A0AAD7NRZ9</accession>
<sequence>MVECGLQGRARCNASSALESQPRPGPRIFLESSGLDRGLFSSAHSAFPKGDAAARVFPLFLYIKQRWALDAPLAIDMTRSASPAGVEFSYDFPVASTSTLAPPSSYSSHASSRLRSRTPVRPLWEDATPDADDDDDDEEPDYASYGYPTATRRRGATVPIPTATGNQWRAPSPPYPYSSTALSVSVSGLGYPQYPYPNPSDTPSSYDSTRTCASAASHRKITKPRRLSTDSAPASPLASPPRPSPLSSSSPHSSPECAPASLDEDEEPRGRAPHASRFKPHLDLRRQWAALSLRVRFGVFRAKRRLRGRVMSL</sequence>
<feature type="region of interest" description="Disordered" evidence="1">
    <location>
        <begin position="195"/>
        <end position="278"/>
    </location>
</feature>
<dbReference type="Proteomes" id="UP001215280">
    <property type="component" value="Unassembled WGS sequence"/>
</dbReference>
<reference evidence="2" key="1">
    <citation type="submission" date="2023-03" db="EMBL/GenBank/DDBJ databases">
        <title>Massive genome expansion in bonnet fungi (Mycena s.s.) driven by repeated elements and novel gene families across ecological guilds.</title>
        <authorList>
            <consortium name="Lawrence Berkeley National Laboratory"/>
            <person name="Harder C.B."/>
            <person name="Miyauchi S."/>
            <person name="Viragh M."/>
            <person name="Kuo A."/>
            <person name="Thoen E."/>
            <person name="Andreopoulos B."/>
            <person name="Lu D."/>
            <person name="Skrede I."/>
            <person name="Drula E."/>
            <person name="Henrissat B."/>
            <person name="Morin E."/>
            <person name="Kohler A."/>
            <person name="Barry K."/>
            <person name="LaButti K."/>
            <person name="Morin E."/>
            <person name="Salamov A."/>
            <person name="Lipzen A."/>
            <person name="Mereny Z."/>
            <person name="Hegedus B."/>
            <person name="Baldrian P."/>
            <person name="Stursova M."/>
            <person name="Weitz H."/>
            <person name="Taylor A."/>
            <person name="Grigoriev I.V."/>
            <person name="Nagy L.G."/>
            <person name="Martin F."/>
            <person name="Kauserud H."/>
        </authorList>
    </citation>
    <scope>NUCLEOTIDE SEQUENCE</scope>
    <source>
        <strain evidence="2">CBHHK188m</strain>
    </source>
</reference>
<proteinExistence type="predicted"/>
<keyword evidence="3" id="KW-1185">Reference proteome</keyword>
<evidence type="ECO:0000256" key="1">
    <source>
        <dbReference type="SAM" id="MobiDB-lite"/>
    </source>
</evidence>
<feature type="compositionally biased region" description="Low complexity" evidence="1">
    <location>
        <begin position="245"/>
        <end position="261"/>
    </location>
</feature>
<gene>
    <name evidence="2" type="ORF">DFH07DRAFT_145528</name>
</gene>
<feature type="compositionally biased region" description="Polar residues" evidence="1">
    <location>
        <begin position="201"/>
        <end position="214"/>
    </location>
</feature>
<dbReference type="EMBL" id="JARJLG010000018">
    <property type="protein sequence ID" value="KAJ7772826.1"/>
    <property type="molecule type" value="Genomic_DNA"/>
</dbReference>
<evidence type="ECO:0000313" key="2">
    <source>
        <dbReference type="EMBL" id="KAJ7772826.1"/>
    </source>
</evidence>
<name>A0AAD7NRZ9_9AGAR</name>
<dbReference type="AlphaFoldDB" id="A0AAD7NRZ9"/>
<feature type="region of interest" description="Disordered" evidence="1">
    <location>
        <begin position="120"/>
        <end position="172"/>
    </location>
</feature>
<feature type="compositionally biased region" description="Basic residues" evidence="1">
    <location>
        <begin position="217"/>
        <end position="226"/>
    </location>
</feature>
<feature type="compositionally biased region" description="Acidic residues" evidence="1">
    <location>
        <begin position="127"/>
        <end position="141"/>
    </location>
</feature>
<evidence type="ECO:0000313" key="3">
    <source>
        <dbReference type="Proteomes" id="UP001215280"/>
    </source>
</evidence>
<comment type="caution">
    <text evidence="2">The sequence shown here is derived from an EMBL/GenBank/DDBJ whole genome shotgun (WGS) entry which is preliminary data.</text>
</comment>
<organism evidence="2 3">
    <name type="scientific">Mycena maculata</name>
    <dbReference type="NCBI Taxonomy" id="230809"/>
    <lineage>
        <taxon>Eukaryota</taxon>
        <taxon>Fungi</taxon>
        <taxon>Dikarya</taxon>
        <taxon>Basidiomycota</taxon>
        <taxon>Agaricomycotina</taxon>
        <taxon>Agaricomycetes</taxon>
        <taxon>Agaricomycetidae</taxon>
        <taxon>Agaricales</taxon>
        <taxon>Marasmiineae</taxon>
        <taxon>Mycenaceae</taxon>
        <taxon>Mycena</taxon>
    </lineage>
</organism>
<protein>
    <submittedName>
        <fullName evidence="2">Uncharacterized protein</fullName>
    </submittedName>
</protein>